<proteinExistence type="inferred from homology"/>
<protein>
    <recommendedName>
        <fullName evidence="6">Vacuolar ATP synthase subunit E</fullName>
    </recommendedName>
</protein>
<dbReference type="HAMAP" id="MF_00311">
    <property type="entry name" value="ATP_synth_E_arch"/>
    <property type="match status" value="1"/>
</dbReference>
<keyword evidence="3" id="KW-0406">Ion transport</keyword>
<evidence type="ECO:0000256" key="2">
    <source>
        <dbReference type="ARBA" id="ARBA00022448"/>
    </source>
</evidence>
<evidence type="ECO:0000256" key="3">
    <source>
        <dbReference type="ARBA" id="ARBA00023065"/>
    </source>
</evidence>
<dbReference type="AlphaFoldDB" id="A0AAW1RB46"/>
<reference evidence="4 5" key="1">
    <citation type="journal article" date="2024" name="Nat. Commun.">
        <title>Phylogenomics reveals the evolutionary origins of lichenization in chlorophyte algae.</title>
        <authorList>
            <person name="Puginier C."/>
            <person name="Libourel C."/>
            <person name="Otte J."/>
            <person name="Skaloud P."/>
            <person name="Haon M."/>
            <person name="Grisel S."/>
            <person name="Petersen M."/>
            <person name="Berrin J.G."/>
            <person name="Delaux P.M."/>
            <person name="Dal Grande F."/>
            <person name="Keller J."/>
        </authorList>
    </citation>
    <scope>NUCLEOTIDE SEQUENCE [LARGE SCALE GENOMIC DNA]</scope>
    <source>
        <strain evidence="4 5">SAG 2145</strain>
    </source>
</reference>
<evidence type="ECO:0000313" key="4">
    <source>
        <dbReference type="EMBL" id="KAK9830802.1"/>
    </source>
</evidence>
<dbReference type="InterPro" id="IPR038495">
    <property type="entry name" value="ATPase_E_C"/>
</dbReference>
<dbReference type="Pfam" id="PF01991">
    <property type="entry name" value="vATP-synt_E"/>
    <property type="match status" value="1"/>
</dbReference>
<comment type="similarity">
    <text evidence="1">Belongs to the V-ATPase E subunit family.</text>
</comment>
<organism evidence="4 5">
    <name type="scientific">Apatococcus lobatus</name>
    <dbReference type="NCBI Taxonomy" id="904363"/>
    <lineage>
        <taxon>Eukaryota</taxon>
        <taxon>Viridiplantae</taxon>
        <taxon>Chlorophyta</taxon>
        <taxon>core chlorophytes</taxon>
        <taxon>Trebouxiophyceae</taxon>
        <taxon>Chlorellales</taxon>
        <taxon>Chlorellaceae</taxon>
        <taxon>Apatococcus</taxon>
    </lineage>
</organism>
<dbReference type="GO" id="GO:0046961">
    <property type="term" value="F:proton-transporting ATPase activity, rotational mechanism"/>
    <property type="evidence" value="ECO:0007669"/>
    <property type="project" value="InterPro"/>
</dbReference>
<keyword evidence="2" id="KW-0813">Transport</keyword>
<dbReference type="EMBL" id="JALJOS010000015">
    <property type="protein sequence ID" value="KAK9830802.1"/>
    <property type="molecule type" value="Genomic_DNA"/>
</dbReference>
<evidence type="ECO:0008006" key="6">
    <source>
        <dbReference type="Google" id="ProtNLM"/>
    </source>
</evidence>
<dbReference type="PANTHER" id="PTHR45715">
    <property type="entry name" value="ATPASE H+-TRANSPORTING V1 SUBUNIT E1A-RELATED"/>
    <property type="match status" value="1"/>
</dbReference>
<name>A0AAW1RB46_9CHLO</name>
<dbReference type="InterPro" id="IPR002842">
    <property type="entry name" value="ATPase_V1_Esu"/>
</dbReference>
<sequence length="235" mass="26568">MNDGEVERQIDQMVRFIKQEAEEKANEINVSAEEEFNIQKLQQLDAEKAKIRKEYEKKESSGDAKKKIERSKQLNNTRIKVLQAREDAVQHVVKESQAKLADISKDPKKYKSLLIDLIVQALGKLAENDVLIRTRKVDQSIVKEVLEEVKQKYKDIFGQDSPTIKLNEKEFLPPPPSSAENVDEEDNCCGGVAVTSADGNIVCSNTLDDRLRIAYSQNLPTIRATLFGIEAPVRT</sequence>
<comment type="caution">
    <text evidence="4">The sequence shown here is derived from an EMBL/GenBank/DDBJ whole genome shotgun (WGS) entry which is preliminary data.</text>
</comment>
<dbReference type="SUPFAM" id="SSF160527">
    <property type="entry name" value="V-type ATPase subunit E-like"/>
    <property type="match status" value="1"/>
</dbReference>
<dbReference type="Gene3D" id="3.30.2320.30">
    <property type="entry name" value="ATP synthase, E subunit, C-terminal"/>
    <property type="match status" value="1"/>
</dbReference>
<dbReference type="Gene3D" id="6.10.250.1620">
    <property type="match status" value="1"/>
</dbReference>
<dbReference type="Proteomes" id="UP001438707">
    <property type="component" value="Unassembled WGS sequence"/>
</dbReference>
<gene>
    <name evidence="4" type="ORF">WJX74_007845</name>
</gene>
<evidence type="ECO:0000313" key="5">
    <source>
        <dbReference type="Proteomes" id="UP001438707"/>
    </source>
</evidence>
<keyword evidence="5" id="KW-1185">Reference proteome</keyword>
<dbReference type="GO" id="GO:0033178">
    <property type="term" value="C:proton-transporting two-sector ATPase complex, catalytic domain"/>
    <property type="evidence" value="ECO:0007669"/>
    <property type="project" value="InterPro"/>
</dbReference>
<accession>A0AAW1RB46</accession>
<evidence type="ECO:0000256" key="1">
    <source>
        <dbReference type="ARBA" id="ARBA00005901"/>
    </source>
</evidence>